<organism evidence="2 3">
    <name type="scientific">Puccinia graminis f. sp. tritici</name>
    <dbReference type="NCBI Taxonomy" id="56615"/>
    <lineage>
        <taxon>Eukaryota</taxon>
        <taxon>Fungi</taxon>
        <taxon>Dikarya</taxon>
        <taxon>Basidiomycota</taxon>
        <taxon>Pucciniomycotina</taxon>
        <taxon>Pucciniomycetes</taxon>
        <taxon>Pucciniales</taxon>
        <taxon>Pucciniaceae</taxon>
        <taxon>Puccinia</taxon>
    </lineage>
</organism>
<dbReference type="Proteomes" id="UP000325313">
    <property type="component" value="Unassembled WGS sequence"/>
</dbReference>
<feature type="region of interest" description="Disordered" evidence="1">
    <location>
        <begin position="115"/>
        <end position="139"/>
    </location>
</feature>
<dbReference type="EMBL" id="VDEP01000304">
    <property type="protein sequence ID" value="KAA1109517.1"/>
    <property type="molecule type" value="Genomic_DNA"/>
</dbReference>
<dbReference type="AlphaFoldDB" id="A0A5B0Q8N4"/>
<evidence type="ECO:0000256" key="1">
    <source>
        <dbReference type="SAM" id="MobiDB-lite"/>
    </source>
</evidence>
<sequence>MRLGPKVGRARRHANLQGIPLQANGLPACTPFCNGVQARTPICSWRADWRARGGLACTYQPPINSHTPAHDDYYGYKRTTRILGKEASKNHIQKNQNSYLTIPVPPCRPVLLPSPSLLQPSSGTEPKHRRVVAPEDIVD</sequence>
<accession>A0A5B0Q8N4</accession>
<gene>
    <name evidence="2" type="ORF">PGTUg99_015200</name>
</gene>
<comment type="caution">
    <text evidence="2">The sequence shown here is derived from an EMBL/GenBank/DDBJ whole genome shotgun (WGS) entry which is preliminary data.</text>
</comment>
<evidence type="ECO:0000313" key="3">
    <source>
        <dbReference type="Proteomes" id="UP000325313"/>
    </source>
</evidence>
<protein>
    <submittedName>
        <fullName evidence="2">Uncharacterized protein</fullName>
    </submittedName>
</protein>
<proteinExistence type="predicted"/>
<name>A0A5B0Q8N4_PUCGR</name>
<evidence type="ECO:0000313" key="2">
    <source>
        <dbReference type="EMBL" id="KAA1109517.1"/>
    </source>
</evidence>
<reference evidence="2 3" key="1">
    <citation type="submission" date="2019-05" db="EMBL/GenBank/DDBJ databases">
        <title>Emergence of the Ug99 lineage of the wheat stem rust pathogen through somatic hybridization.</title>
        <authorList>
            <person name="Li F."/>
            <person name="Upadhyaya N.M."/>
            <person name="Sperschneider J."/>
            <person name="Matny O."/>
            <person name="Nguyen-Phuc H."/>
            <person name="Mago R."/>
            <person name="Raley C."/>
            <person name="Miller M.E."/>
            <person name="Silverstein K.A.T."/>
            <person name="Henningsen E."/>
            <person name="Hirsch C.D."/>
            <person name="Visser B."/>
            <person name="Pretorius Z.A."/>
            <person name="Steffenson B.J."/>
            <person name="Schwessinger B."/>
            <person name="Dodds P.N."/>
            <person name="Figueroa M."/>
        </authorList>
    </citation>
    <scope>NUCLEOTIDE SEQUENCE [LARGE SCALE GENOMIC DNA]</scope>
    <source>
        <strain evidence="2 3">Ug99</strain>
    </source>
</reference>